<gene>
    <name evidence="2" type="ORF">JIN78_03670</name>
</gene>
<dbReference type="AlphaFoldDB" id="A0A934VLQ9"/>
<comment type="caution">
    <text evidence="2">The sequence shown here is derived from an EMBL/GenBank/DDBJ whole genome shotgun (WGS) entry which is preliminary data.</text>
</comment>
<evidence type="ECO:0000259" key="1">
    <source>
        <dbReference type="PROSITE" id="PS50022"/>
    </source>
</evidence>
<dbReference type="InterPro" id="IPR001220">
    <property type="entry name" value="Legume_lectin_dom"/>
</dbReference>
<dbReference type="PROSITE" id="PS50022">
    <property type="entry name" value="FA58C_3"/>
    <property type="match status" value="1"/>
</dbReference>
<dbReference type="InterPro" id="IPR008979">
    <property type="entry name" value="Galactose-bd-like_sf"/>
</dbReference>
<dbReference type="InterPro" id="IPR056573">
    <property type="entry name" value="Lectin_L-type_dom"/>
</dbReference>
<accession>A0A934VLQ9</accession>
<dbReference type="Gene3D" id="2.60.120.200">
    <property type="match status" value="1"/>
</dbReference>
<dbReference type="Proteomes" id="UP000604083">
    <property type="component" value="Unassembled WGS sequence"/>
</dbReference>
<organism evidence="2 3">
    <name type="scientific">Roseibacillus ishigakijimensis</name>
    <dbReference type="NCBI Taxonomy" id="454146"/>
    <lineage>
        <taxon>Bacteria</taxon>
        <taxon>Pseudomonadati</taxon>
        <taxon>Verrucomicrobiota</taxon>
        <taxon>Verrucomicrobiia</taxon>
        <taxon>Verrucomicrobiales</taxon>
        <taxon>Verrucomicrobiaceae</taxon>
        <taxon>Roseibacillus</taxon>
    </lineage>
</organism>
<dbReference type="CDD" id="cd01951">
    <property type="entry name" value="lectin_L-type"/>
    <property type="match status" value="1"/>
</dbReference>
<dbReference type="RefSeq" id="WP_200390579.1">
    <property type="nucleotide sequence ID" value="NZ_JAENIO010000005.1"/>
</dbReference>
<evidence type="ECO:0000313" key="2">
    <source>
        <dbReference type="EMBL" id="MBK1833150.1"/>
    </source>
</evidence>
<dbReference type="SUPFAM" id="SSF49899">
    <property type="entry name" value="Concanavalin A-like lectins/glucanases"/>
    <property type="match status" value="1"/>
</dbReference>
<dbReference type="InterPro" id="IPR013320">
    <property type="entry name" value="ConA-like_dom_sf"/>
</dbReference>
<proteinExistence type="predicted"/>
<reference evidence="2" key="1">
    <citation type="submission" date="2021-01" db="EMBL/GenBank/DDBJ databases">
        <title>Modified the classification status of verrucomicrobia.</title>
        <authorList>
            <person name="Feng X."/>
        </authorList>
    </citation>
    <scope>NUCLEOTIDE SEQUENCE</scope>
    <source>
        <strain evidence="2">KCTC 12986</strain>
    </source>
</reference>
<keyword evidence="3" id="KW-1185">Reference proteome</keyword>
<dbReference type="SUPFAM" id="SSF49785">
    <property type="entry name" value="Galactose-binding domain-like"/>
    <property type="match status" value="3"/>
</dbReference>
<evidence type="ECO:0000313" key="3">
    <source>
        <dbReference type="Proteomes" id="UP000604083"/>
    </source>
</evidence>
<sequence>MKPTFHTIILRGSLLPLLFGSLSGQTETYQYYRFTTNALRGGGTENSVQISEFEMRLEGQRLTGATASNPGGDFPIGEPPASANDGDVTTKWLDRNKGPLVLDFGAPVTADAYRFATANDANDRDPISWTLEGSNDNSSWTLLVEEIDFPTTTARQTYEREFLLADTPQILQFERFDQIVLNGDPALINYEVRKADSLSINNGVGSLATNDLGMAEVTPPDDSDTVYTLTATNANGSVTATTTVRAVEQTERTFQYIRFTPLRLRETLPGQPAANSIQIAEFSFLHEGEFVTPVGATNPGGNNPETQQVGNLIDGNLTNKWLDFNKGPVIFDMGSPTAIDGYVLSTGGDAPERDPIAWLLEGSDDQSSWQVIDAIVSASYDPEVEFNYLLPDSRNADSPDIPLPAVINLVPASINNFEADPVILTDGEEITLSWDTALASSLNIDNGVGAVSANPNTTTTTPPDNSDTDYTLTVDNALARPATAKATVRTVTPGEGTYRYLRFSPTRLAESLPQYGGANSVQIAEMVFYHNGLALDHASLGTVVSNPLGNNPGTQGPGMIIDGDVNTKWLDFNKSPLVFDFQTAQTFDAYQWTTGGDAPERDVVAWRLDGSNDGSTWTVIDMVDKHRTTGEELAFFYNYPRGAALPIVPLPDPATVPLAPPVVTRLRADAPTALSGEPVVIEYLSQLGESATIDVGAGPVPVPVNGSYTFTPSGDTTVVLTVTSPAGSTTREFPVTVITPAITEICYENFDEAGEELSLLGAASIVNAYPFLVEPGDFARLRLHPLSGGQVGTAWFRARVGTESGFSTTFDLHIPTNSTGGADGASFILQNHPQGNVASATGELGLGQNDLSVVFDTWLNGGEASPAVIRVRASGAVLAERDLTTINELGLTDLTQAITSSPYRVQVGYTSGGLLSVYLNEQAIITDLSVDLAAIGAVNAEGKGYVGFSGRTGGAIELHDVTSWCYTEGEPVYPSSLELLDYSFDFTPGNESVTLTWTSGPGLSYRVVAGDNLADFPTELASEIAADGETTTRTIPLGTSSRQFLRIEQE</sequence>
<protein>
    <submittedName>
        <fullName evidence="2">Discoidin domain-containing protein</fullName>
    </submittedName>
</protein>
<dbReference type="Gene3D" id="2.60.120.260">
    <property type="entry name" value="Galactose-binding domain-like"/>
    <property type="match status" value="3"/>
</dbReference>
<dbReference type="InterPro" id="IPR000421">
    <property type="entry name" value="FA58C"/>
</dbReference>
<feature type="domain" description="F5/8 type C" evidence="1">
    <location>
        <begin position="50"/>
        <end position="141"/>
    </location>
</feature>
<name>A0A934VLQ9_9BACT</name>
<dbReference type="EMBL" id="JAENIO010000005">
    <property type="protein sequence ID" value="MBK1833150.1"/>
    <property type="molecule type" value="Genomic_DNA"/>
</dbReference>
<dbReference type="Pfam" id="PF00139">
    <property type="entry name" value="Lectin_legB"/>
    <property type="match status" value="1"/>
</dbReference>
<dbReference type="GO" id="GO:0030246">
    <property type="term" value="F:carbohydrate binding"/>
    <property type="evidence" value="ECO:0007669"/>
    <property type="project" value="InterPro"/>
</dbReference>